<dbReference type="CDD" id="cd16917">
    <property type="entry name" value="HATPase_UhpB-NarQ-NarX-like"/>
    <property type="match status" value="1"/>
</dbReference>
<evidence type="ECO:0000313" key="19">
    <source>
        <dbReference type="EMBL" id="KIL51228.1"/>
    </source>
</evidence>
<dbReference type="EMBL" id="JXRQ01000015">
    <property type="protein sequence ID" value="KIL51228.1"/>
    <property type="molecule type" value="Genomic_DNA"/>
</dbReference>
<keyword evidence="3 16" id="KW-0004">4Fe-4S</keyword>
<name>A0A0C2W5C3_9BACL</name>
<evidence type="ECO:0000256" key="6">
    <source>
        <dbReference type="ARBA" id="ARBA00022679"/>
    </source>
</evidence>
<feature type="modified residue" description="Phosphohistidine; by autocatalysis" evidence="17">
    <location>
        <position position="161"/>
    </location>
</feature>
<proteinExistence type="predicted"/>
<keyword evidence="12 15" id="KW-0902">Two-component regulatory system</keyword>
<evidence type="ECO:0000256" key="8">
    <source>
        <dbReference type="ARBA" id="ARBA00022741"/>
    </source>
</evidence>
<dbReference type="GO" id="GO:0005524">
    <property type="term" value="F:ATP binding"/>
    <property type="evidence" value="ECO:0007669"/>
    <property type="project" value="UniProtKB-KW"/>
</dbReference>
<dbReference type="InterPro" id="IPR035965">
    <property type="entry name" value="PAS-like_dom_sf"/>
</dbReference>
<evidence type="ECO:0000256" key="15">
    <source>
        <dbReference type="PIRNR" id="PIRNR037432"/>
    </source>
</evidence>
<protein>
    <recommendedName>
        <fullName evidence="15">Sensor histidine kinase</fullName>
        <ecNumber evidence="15">2.7.13.3</ecNumber>
    </recommendedName>
</protein>
<dbReference type="InterPro" id="IPR000014">
    <property type="entry name" value="PAS"/>
</dbReference>
<feature type="domain" description="Histidine kinase" evidence="18">
    <location>
        <begin position="163"/>
        <end position="349"/>
    </location>
</feature>
<comment type="catalytic activity">
    <reaction evidence="1 15">
        <text>ATP + protein L-histidine = ADP + protein N-phospho-L-histidine.</text>
        <dbReference type="EC" id="2.7.13.3"/>
    </reaction>
</comment>
<sequence length="357" mass="40956">MIQITNEKMMAFLIKMYENSSEAIFFLDGEGEILALNPSAEQIINPSVLEAIQQGTISSLCSFCRGYTSDEELMSCTNCYLKNPEGDFSSFQVYLETRNKGVIPYAASYYQIDPEQEIFVFMLRDLTLQFKTQENLYKNQMVKQTIEAQELERKRISRELHDSVVQDLVSTLVDLRVSKYLKEDELRERISETEGTLNRLIEDVRNISVFLRPASLDDLGLEAAFRTHFKWIEKTYGIRVNLKSMISQMRYRHDIETAVYRICQEAVLNAVKYAGISEIDVYIAESNRHLELFVRDEGEGFNTESPTIKGTGLGVFGMTERAELIGGKLRLYSEQGKGTTVYLSVPIQLQPKERVET</sequence>
<dbReference type="RefSeq" id="WP_235420662.1">
    <property type="nucleotide sequence ID" value="NZ_JXRQ01000015.1"/>
</dbReference>
<dbReference type="PROSITE" id="PS50109">
    <property type="entry name" value="HIS_KIN"/>
    <property type="match status" value="1"/>
</dbReference>
<evidence type="ECO:0000256" key="13">
    <source>
        <dbReference type="ARBA" id="ARBA00023014"/>
    </source>
</evidence>
<dbReference type="GO" id="GO:0051539">
    <property type="term" value="F:4 iron, 4 sulfur cluster binding"/>
    <property type="evidence" value="ECO:0007669"/>
    <property type="project" value="UniProtKB-KW"/>
</dbReference>
<dbReference type="SUPFAM" id="SSF55785">
    <property type="entry name" value="PYP-like sensor domain (PAS domain)"/>
    <property type="match status" value="1"/>
</dbReference>
<feature type="binding site" evidence="16">
    <location>
        <position position="64"/>
    </location>
    <ligand>
        <name>[4Fe-4S] cluster</name>
        <dbReference type="ChEBI" id="CHEBI:49883"/>
    </ligand>
</feature>
<feature type="binding site" evidence="16">
    <location>
        <position position="61"/>
    </location>
    <ligand>
        <name>[4Fe-4S] cluster</name>
        <dbReference type="ChEBI" id="CHEBI:49883"/>
    </ligand>
</feature>
<accession>A0A0C2W5C3</accession>
<keyword evidence="7 16" id="KW-0479">Metal-binding</keyword>
<keyword evidence="13 16" id="KW-0411">Iron-sulfur</keyword>
<dbReference type="Gene3D" id="3.30.450.20">
    <property type="entry name" value="PAS domain"/>
    <property type="match status" value="1"/>
</dbReference>
<keyword evidence="4" id="KW-0963">Cytoplasm</keyword>
<dbReference type="InterPro" id="IPR011712">
    <property type="entry name" value="Sig_transdc_His_kin_sub3_dim/P"/>
</dbReference>
<organism evidence="19 20">
    <name type="scientific">Jeotgalibacillus alimentarius</name>
    <dbReference type="NCBI Taxonomy" id="135826"/>
    <lineage>
        <taxon>Bacteria</taxon>
        <taxon>Bacillati</taxon>
        <taxon>Bacillota</taxon>
        <taxon>Bacilli</taxon>
        <taxon>Bacillales</taxon>
        <taxon>Caryophanaceae</taxon>
        <taxon>Jeotgalibacillus</taxon>
    </lineage>
</organism>
<dbReference type="SUPFAM" id="SSF55874">
    <property type="entry name" value="ATPase domain of HSP90 chaperone/DNA topoisomerase II/histidine kinase"/>
    <property type="match status" value="1"/>
</dbReference>
<dbReference type="InterPro" id="IPR017203">
    <property type="entry name" value="Sig_transdc_His_kinase_NreB"/>
</dbReference>
<dbReference type="PANTHER" id="PTHR24421">
    <property type="entry name" value="NITRATE/NITRITE SENSOR PROTEIN NARX-RELATED"/>
    <property type="match status" value="1"/>
</dbReference>
<dbReference type="InterPro" id="IPR036890">
    <property type="entry name" value="HATPase_C_sf"/>
</dbReference>
<dbReference type="InterPro" id="IPR003594">
    <property type="entry name" value="HATPase_dom"/>
</dbReference>
<evidence type="ECO:0000256" key="1">
    <source>
        <dbReference type="ARBA" id="ARBA00000085"/>
    </source>
</evidence>
<evidence type="ECO:0000256" key="7">
    <source>
        <dbReference type="ARBA" id="ARBA00022723"/>
    </source>
</evidence>
<dbReference type="GO" id="GO:0016020">
    <property type="term" value="C:membrane"/>
    <property type="evidence" value="ECO:0007669"/>
    <property type="project" value="InterPro"/>
</dbReference>
<dbReference type="SMART" id="SM00387">
    <property type="entry name" value="HATPase_c"/>
    <property type="match status" value="1"/>
</dbReference>
<comment type="PTM">
    <text evidence="17">Autophosphorylated.</text>
</comment>
<evidence type="ECO:0000256" key="11">
    <source>
        <dbReference type="ARBA" id="ARBA00023004"/>
    </source>
</evidence>
<dbReference type="InterPro" id="IPR004358">
    <property type="entry name" value="Sig_transdc_His_kin-like_C"/>
</dbReference>
<comment type="subcellular location">
    <subcellularLocation>
        <location evidence="2">Cytoplasm</location>
    </subcellularLocation>
</comment>
<dbReference type="InterPro" id="IPR050482">
    <property type="entry name" value="Sensor_HK_TwoCompSys"/>
</dbReference>
<evidence type="ECO:0000256" key="16">
    <source>
        <dbReference type="PIRSR" id="PIRSR037432-50"/>
    </source>
</evidence>
<dbReference type="InterPro" id="IPR005467">
    <property type="entry name" value="His_kinase_dom"/>
</dbReference>
<dbReference type="GO" id="GO:0005737">
    <property type="term" value="C:cytoplasm"/>
    <property type="evidence" value="ECO:0007669"/>
    <property type="project" value="UniProtKB-SubCell"/>
</dbReference>
<dbReference type="Gene3D" id="1.20.5.1930">
    <property type="match status" value="1"/>
</dbReference>
<dbReference type="Pfam" id="PF07730">
    <property type="entry name" value="HisKA_3"/>
    <property type="match status" value="1"/>
</dbReference>
<dbReference type="SMART" id="SM00091">
    <property type="entry name" value="PAS"/>
    <property type="match status" value="1"/>
</dbReference>
<feature type="binding site" evidence="16">
    <location>
        <position position="79"/>
    </location>
    <ligand>
        <name>[4Fe-4S] cluster</name>
        <dbReference type="ChEBI" id="CHEBI:49883"/>
    </ligand>
</feature>
<evidence type="ECO:0000313" key="20">
    <source>
        <dbReference type="Proteomes" id="UP000031950"/>
    </source>
</evidence>
<evidence type="ECO:0000256" key="5">
    <source>
        <dbReference type="ARBA" id="ARBA00022553"/>
    </source>
</evidence>
<dbReference type="Proteomes" id="UP000031950">
    <property type="component" value="Unassembled WGS sequence"/>
</dbReference>
<evidence type="ECO:0000256" key="9">
    <source>
        <dbReference type="ARBA" id="ARBA00022777"/>
    </source>
</evidence>
<keyword evidence="9 15" id="KW-0418">Kinase</keyword>
<keyword evidence="10 15" id="KW-0067">ATP-binding</keyword>
<evidence type="ECO:0000256" key="12">
    <source>
        <dbReference type="ARBA" id="ARBA00023012"/>
    </source>
</evidence>
<dbReference type="PATRIC" id="fig|135826.4.peg.734"/>
<dbReference type="Pfam" id="PF02518">
    <property type="entry name" value="HATPase_c"/>
    <property type="match status" value="1"/>
</dbReference>
<feature type="binding site" evidence="16">
    <location>
        <position position="76"/>
    </location>
    <ligand>
        <name>[4Fe-4S] cluster</name>
        <dbReference type="ChEBI" id="CHEBI:49883"/>
    </ligand>
</feature>
<dbReference type="GO" id="GO:0046983">
    <property type="term" value="F:protein dimerization activity"/>
    <property type="evidence" value="ECO:0007669"/>
    <property type="project" value="InterPro"/>
</dbReference>
<evidence type="ECO:0000256" key="4">
    <source>
        <dbReference type="ARBA" id="ARBA00022490"/>
    </source>
</evidence>
<keyword evidence="6 15" id="KW-0808">Transferase</keyword>
<dbReference type="PANTHER" id="PTHR24421:SF10">
    <property type="entry name" value="NITRATE_NITRITE SENSOR PROTEIN NARQ"/>
    <property type="match status" value="1"/>
</dbReference>
<dbReference type="STRING" id="135826.KP77_07400"/>
<comment type="caution">
    <text evidence="19">The sequence shown here is derived from an EMBL/GenBank/DDBJ whole genome shotgun (WGS) entry which is preliminary data.</text>
</comment>
<dbReference type="AlphaFoldDB" id="A0A0C2W5C3"/>
<evidence type="ECO:0000256" key="14">
    <source>
        <dbReference type="ARBA" id="ARBA00024827"/>
    </source>
</evidence>
<evidence type="ECO:0000256" key="10">
    <source>
        <dbReference type="ARBA" id="ARBA00022840"/>
    </source>
</evidence>
<keyword evidence="8 15" id="KW-0547">Nucleotide-binding</keyword>
<gene>
    <name evidence="19" type="ORF">KP77_07400</name>
</gene>
<evidence type="ECO:0000256" key="17">
    <source>
        <dbReference type="PIRSR" id="PIRSR037432-51"/>
    </source>
</evidence>
<comment type="cofactor">
    <cofactor evidence="16">
        <name>[4Fe-4S] cluster</name>
        <dbReference type="ChEBI" id="CHEBI:49883"/>
    </cofactor>
    <text evidence="16">Binds 1 [4Fe-4S] cluster.</text>
</comment>
<dbReference type="PRINTS" id="PR00344">
    <property type="entry name" value="BCTRLSENSOR"/>
</dbReference>
<evidence type="ECO:0000259" key="18">
    <source>
        <dbReference type="PROSITE" id="PS50109"/>
    </source>
</evidence>
<keyword evidence="20" id="KW-1185">Reference proteome</keyword>
<dbReference type="Gene3D" id="3.30.565.10">
    <property type="entry name" value="Histidine kinase-like ATPase, C-terminal domain"/>
    <property type="match status" value="1"/>
</dbReference>
<evidence type="ECO:0000256" key="3">
    <source>
        <dbReference type="ARBA" id="ARBA00022485"/>
    </source>
</evidence>
<dbReference type="EC" id="2.7.13.3" evidence="15"/>
<dbReference type="GO" id="GO:0005506">
    <property type="term" value="F:iron ion binding"/>
    <property type="evidence" value="ECO:0007669"/>
    <property type="project" value="InterPro"/>
</dbReference>
<evidence type="ECO:0000256" key="2">
    <source>
        <dbReference type="ARBA" id="ARBA00004496"/>
    </source>
</evidence>
<comment type="function">
    <text evidence="14">Member of the two-component regulatory system NreB/NreC involved in the control of dissimilatory nitrate/nitrite reduction in response to oxygen. NreB functions as a direct oxygen sensor histidine kinase which is autophosphorylated, in the absence of oxygen, probably at the conserved histidine residue, and transfers its phosphate group probably to a conserved aspartate residue of NreC. NreB/NreC activates the expression of the nitrate (narGHJI) and nitrite (nir) reductase operons, as well as the putative nitrate transporter gene narT.</text>
</comment>
<reference evidence="19 20" key="1">
    <citation type="submission" date="2015-01" db="EMBL/GenBank/DDBJ databases">
        <title>Genome sequence of Jeotgalibacillus alimentarius.</title>
        <authorList>
            <person name="Goh K.M."/>
            <person name="Chan K.-G."/>
            <person name="Yaakop A.S."/>
            <person name="Ee R."/>
            <person name="Gan H.M."/>
            <person name="Chan C.S."/>
        </authorList>
    </citation>
    <scope>NUCLEOTIDE SEQUENCE [LARGE SCALE GENOMIC DNA]</scope>
    <source>
        <strain evidence="19 20">YKJ-13</strain>
    </source>
</reference>
<dbReference type="GO" id="GO:0000155">
    <property type="term" value="F:phosphorelay sensor kinase activity"/>
    <property type="evidence" value="ECO:0007669"/>
    <property type="project" value="InterPro"/>
</dbReference>
<keyword evidence="5 17" id="KW-0597">Phosphoprotein</keyword>
<dbReference type="PIRSF" id="PIRSF037432">
    <property type="entry name" value="STHK_NreB"/>
    <property type="match status" value="1"/>
</dbReference>
<keyword evidence="11 16" id="KW-0408">Iron</keyword>